<feature type="domain" description="Glycosyltransferase 2-like" evidence="5">
    <location>
        <begin position="49"/>
        <end position="213"/>
    </location>
</feature>
<comment type="caution">
    <text evidence="6">The sequence shown here is derived from an EMBL/GenBank/DDBJ whole genome shotgun (WGS) entry which is preliminary data.</text>
</comment>
<feature type="transmembrane region" description="Helical" evidence="4">
    <location>
        <begin position="353"/>
        <end position="372"/>
    </location>
</feature>
<dbReference type="GO" id="GO:0016757">
    <property type="term" value="F:glycosyltransferase activity"/>
    <property type="evidence" value="ECO:0007669"/>
    <property type="project" value="UniProtKB-KW"/>
</dbReference>
<keyword evidence="4" id="KW-0472">Membrane</keyword>
<feature type="transmembrane region" description="Helical" evidence="4">
    <location>
        <begin position="6"/>
        <end position="28"/>
    </location>
</feature>
<dbReference type="PANTHER" id="PTHR43630:SF1">
    <property type="entry name" value="POLY-BETA-1,6-N-ACETYL-D-GLUCOSAMINE SYNTHASE"/>
    <property type="match status" value="1"/>
</dbReference>
<evidence type="ECO:0000313" key="7">
    <source>
        <dbReference type="Proteomes" id="UP001595818"/>
    </source>
</evidence>
<evidence type="ECO:0000256" key="4">
    <source>
        <dbReference type="SAM" id="Phobius"/>
    </source>
</evidence>
<keyword evidence="3 6" id="KW-0808">Transferase</keyword>
<keyword evidence="4" id="KW-0812">Transmembrane</keyword>
<evidence type="ECO:0000256" key="1">
    <source>
        <dbReference type="ARBA" id="ARBA00006739"/>
    </source>
</evidence>
<evidence type="ECO:0000259" key="5">
    <source>
        <dbReference type="Pfam" id="PF00535"/>
    </source>
</evidence>
<evidence type="ECO:0000256" key="3">
    <source>
        <dbReference type="ARBA" id="ARBA00022679"/>
    </source>
</evidence>
<dbReference type="InterPro" id="IPR001173">
    <property type="entry name" value="Glyco_trans_2-like"/>
</dbReference>
<dbReference type="InterPro" id="IPR029044">
    <property type="entry name" value="Nucleotide-diphossugar_trans"/>
</dbReference>
<sequence>MGEILFWISLGLIFYAFLGYGLLLYLLVVLKKLSRTGKPVSDGFFPEVSLVVPCYNEADVLKNKVLNCLQLDYDSKLLKIYFITDGSTDGFREILEGYPQVTLMHEDRRAGKTAAENRAMRFVTTPFVIFTDANTLLNPGALKNIIRHFKDKTVGCVAGEKRVLSDVSDTASASGEGLYWKYESFLKRLDSELYSAVGAAGELVAFRSSLYEELPEDTVLDDFMQSMLIASKGYKIVYEPEAYAMESASSSVKEELKRKVRISAGGWQSMKRLWFKITPWNQPVLYFQYLSHRVLRWTVTPFLLILIFFLNLLLWEAGLIYQVVMVGQVLFYLAALAGYIMENKQVRLKILFVPYYFCMMNYAVLAGLFRFLKGNQKGVWEKAKRK</sequence>
<dbReference type="SUPFAM" id="SSF53448">
    <property type="entry name" value="Nucleotide-diphospho-sugar transferases"/>
    <property type="match status" value="1"/>
</dbReference>
<dbReference type="PANTHER" id="PTHR43630">
    <property type="entry name" value="POLY-BETA-1,6-N-ACETYL-D-GLUCOSAMINE SYNTHASE"/>
    <property type="match status" value="1"/>
</dbReference>
<dbReference type="CDD" id="cd06439">
    <property type="entry name" value="CESA_like_1"/>
    <property type="match status" value="1"/>
</dbReference>
<feature type="transmembrane region" description="Helical" evidence="4">
    <location>
        <begin position="319"/>
        <end position="341"/>
    </location>
</feature>
<name>A0ABV9T3H4_9BACT</name>
<organism evidence="6 7">
    <name type="scientific">Negadavirga shengliensis</name>
    <dbReference type="NCBI Taxonomy" id="1389218"/>
    <lineage>
        <taxon>Bacteria</taxon>
        <taxon>Pseudomonadati</taxon>
        <taxon>Bacteroidota</taxon>
        <taxon>Cytophagia</taxon>
        <taxon>Cytophagales</taxon>
        <taxon>Cyclobacteriaceae</taxon>
        <taxon>Negadavirga</taxon>
    </lineage>
</organism>
<protein>
    <submittedName>
        <fullName evidence="6">Glycosyltransferase family 2 protein</fullName>
        <ecNumber evidence="6">2.4.-.-</ecNumber>
    </submittedName>
</protein>
<dbReference type="RefSeq" id="WP_377065955.1">
    <property type="nucleotide sequence ID" value="NZ_JBHSJJ010000009.1"/>
</dbReference>
<proteinExistence type="inferred from homology"/>
<comment type="similarity">
    <text evidence="1">Belongs to the glycosyltransferase 2 family.</text>
</comment>
<dbReference type="EC" id="2.4.-.-" evidence="6"/>
<evidence type="ECO:0000313" key="6">
    <source>
        <dbReference type="EMBL" id="MFC4873269.1"/>
    </source>
</evidence>
<keyword evidence="2 6" id="KW-0328">Glycosyltransferase</keyword>
<dbReference type="Pfam" id="PF00535">
    <property type="entry name" value="Glycos_transf_2"/>
    <property type="match status" value="1"/>
</dbReference>
<dbReference type="Gene3D" id="3.90.550.10">
    <property type="entry name" value="Spore Coat Polysaccharide Biosynthesis Protein SpsA, Chain A"/>
    <property type="match status" value="1"/>
</dbReference>
<evidence type="ECO:0000256" key="2">
    <source>
        <dbReference type="ARBA" id="ARBA00022676"/>
    </source>
</evidence>
<reference evidence="7" key="1">
    <citation type="journal article" date="2019" name="Int. J. Syst. Evol. Microbiol.">
        <title>The Global Catalogue of Microorganisms (GCM) 10K type strain sequencing project: providing services to taxonomists for standard genome sequencing and annotation.</title>
        <authorList>
            <consortium name="The Broad Institute Genomics Platform"/>
            <consortium name="The Broad Institute Genome Sequencing Center for Infectious Disease"/>
            <person name="Wu L."/>
            <person name="Ma J."/>
        </authorList>
    </citation>
    <scope>NUCLEOTIDE SEQUENCE [LARGE SCALE GENOMIC DNA]</scope>
    <source>
        <strain evidence="7">CGMCC 4.7466</strain>
    </source>
</reference>
<keyword evidence="7" id="KW-1185">Reference proteome</keyword>
<gene>
    <name evidence="6" type="ORF">ACFPFU_16330</name>
</gene>
<accession>A0ABV9T3H4</accession>
<keyword evidence="4" id="KW-1133">Transmembrane helix</keyword>
<dbReference type="Proteomes" id="UP001595818">
    <property type="component" value="Unassembled WGS sequence"/>
</dbReference>
<feature type="transmembrane region" description="Helical" evidence="4">
    <location>
        <begin position="294"/>
        <end position="313"/>
    </location>
</feature>
<dbReference type="EMBL" id="JBHSJJ010000009">
    <property type="protein sequence ID" value="MFC4873269.1"/>
    <property type="molecule type" value="Genomic_DNA"/>
</dbReference>